<proteinExistence type="predicted"/>
<dbReference type="PROSITE" id="PS51846">
    <property type="entry name" value="CNNM"/>
    <property type="match status" value="1"/>
</dbReference>
<evidence type="ECO:0000259" key="10">
    <source>
        <dbReference type="PROSITE" id="PS51846"/>
    </source>
</evidence>
<dbReference type="RefSeq" id="WP_016524358.1">
    <property type="nucleotide sequence ID" value="NZ_KE332518.1"/>
</dbReference>
<dbReference type="SMART" id="SM01091">
    <property type="entry name" value="CorC_HlyC"/>
    <property type="match status" value="1"/>
</dbReference>
<dbReference type="EMBL" id="ATFF01000002">
    <property type="protein sequence ID" value="EPF32061.1"/>
    <property type="molecule type" value="Genomic_DNA"/>
</dbReference>
<evidence type="ECO:0000256" key="3">
    <source>
        <dbReference type="ARBA" id="ARBA00022737"/>
    </source>
</evidence>
<dbReference type="Pfam" id="PF01595">
    <property type="entry name" value="CNNM"/>
    <property type="match status" value="1"/>
</dbReference>
<evidence type="ECO:0008006" key="13">
    <source>
        <dbReference type="Google" id="ProtNLM"/>
    </source>
</evidence>
<evidence type="ECO:0000313" key="12">
    <source>
        <dbReference type="Proteomes" id="UP000014541"/>
    </source>
</evidence>
<dbReference type="SUPFAM" id="SSF56176">
    <property type="entry name" value="FAD-binding/transporter-associated domain-like"/>
    <property type="match status" value="1"/>
</dbReference>
<dbReference type="PANTHER" id="PTHR22777:SF17">
    <property type="entry name" value="UPF0053 PROTEIN SLL0260"/>
    <property type="match status" value="1"/>
</dbReference>
<comment type="subcellular location">
    <subcellularLocation>
        <location evidence="1">Membrane</location>
        <topology evidence="1">Multi-pass membrane protein</topology>
    </subcellularLocation>
</comment>
<keyword evidence="12" id="KW-1185">Reference proteome</keyword>
<dbReference type="GO" id="GO:0005886">
    <property type="term" value="C:plasma membrane"/>
    <property type="evidence" value="ECO:0007669"/>
    <property type="project" value="TreeGrafter"/>
</dbReference>
<dbReference type="Pfam" id="PF00571">
    <property type="entry name" value="CBS"/>
    <property type="match status" value="2"/>
</dbReference>
<evidence type="ECO:0000256" key="8">
    <source>
        <dbReference type="PROSITE-ProRule" id="PRU01193"/>
    </source>
</evidence>
<dbReference type="OrthoDB" id="9798188at2"/>
<evidence type="ECO:0000259" key="9">
    <source>
        <dbReference type="PROSITE" id="PS51371"/>
    </source>
</evidence>
<evidence type="ECO:0000256" key="2">
    <source>
        <dbReference type="ARBA" id="ARBA00022692"/>
    </source>
</evidence>
<comment type="caution">
    <text evidence="11">The sequence shown here is derived from an EMBL/GenBank/DDBJ whole genome shotgun (WGS) entry which is preliminary data.</text>
</comment>
<dbReference type="GO" id="GO:0050660">
    <property type="term" value="F:flavin adenine dinucleotide binding"/>
    <property type="evidence" value="ECO:0007669"/>
    <property type="project" value="InterPro"/>
</dbReference>
<dbReference type="STRING" id="1125699.HMPREF9194_00049"/>
<dbReference type="InterPro" id="IPR036318">
    <property type="entry name" value="FAD-bd_PCMH-like_sf"/>
</dbReference>
<dbReference type="Gene3D" id="3.30.465.10">
    <property type="match status" value="1"/>
</dbReference>
<keyword evidence="5 7" id="KW-0129">CBS domain</keyword>
<name>S3K4Z4_TREMA</name>
<evidence type="ECO:0000256" key="6">
    <source>
        <dbReference type="ARBA" id="ARBA00023136"/>
    </source>
</evidence>
<reference evidence="11 12" key="1">
    <citation type="submission" date="2013-04" db="EMBL/GenBank/DDBJ databases">
        <title>The Genome Sequence of Treponema maltophilum ATCC 51939.</title>
        <authorList>
            <consortium name="The Broad Institute Genomics Platform"/>
            <person name="Earl A."/>
            <person name="Ward D."/>
            <person name="Feldgarden M."/>
            <person name="Gevers D."/>
            <person name="Leonetti C."/>
            <person name="Blanton J.M."/>
            <person name="Dewhirst F.E."/>
            <person name="Izard J."/>
            <person name="Walker B."/>
            <person name="Young S."/>
            <person name="Zeng Q."/>
            <person name="Gargeya S."/>
            <person name="Fitzgerald M."/>
            <person name="Haas B."/>
            <person name="Abouelleil A."/>
            <person name="Allen A.W."/>
            <person name="Alvarado L."/>
            <person name="Arachchi H.M."/>
            <person name="Berlin A.M."/>
            <person name="Chapman S.B."/>
            <person name="Gainer-Dewar J."/>
            <person name="Goldberg J."/>
            <person name="Griggs A."/>
            <person name="Gujja S."/>
            <person name="Hansen M."/>
            <person name="Howarth C."/>
            <person name="Imamovic A."/>
            <person name="Ireland A."/>
            <person name="Larimer J."/>
            <person name="McCowan C."/>
            <person name="Murphy C."/>
            <person name="Pearson M."/>
            <person name="Poon T.W."/>
            <person name="Priest M."/>
            <person name="Roberts A."/>
            <person name="Saif S."/>
            <person name="Shea T."/>
            <person name="Sisk P."/>
            <person name="Sykes S."/>
            <person name="Wortman J."/>
            <person name="Nusbaum C."/>
            <person name="Birren B."/>
        </authorList>
    </citation>
    <scope>NUCLEOTIDE SEQUENCE [LARGE SCALE GENOMIC DNA]</scope>
    <source>
        <strain evidence="11 12">ATCC 51939</strain>
    </source>
</reference>
<keyword evidence="4 8" id="KW-1133">Transmembrane helix</keyword>
<keyword evidence="6 8" id="KW-0472">Membrane</keyword>
<accession>S3K4Z4</accession>
<dbReference type="InterPro" id="IPR016169">
    <property type="entry name" value="FAD-bd_PCMH_sub2"/>
</dbReference>
<organism evidence="11 12">
    <name type="scientific">Treponema maltophilum ATCC 51939</name>
    <dbReference type="NCBI Taxonomy" id="1125699"/>
    <lineage>
        <taxon>Bacteria</taxon>
        <taxon>Pseudomonadati</taxon>
        <taxon>Spirochaetota</taxon>
        <taxon>Spirochaetia</taxon>
        <taxon>Spirochaetales</taxon>
        <taxon>Treponemataceae</taxon>
        <taxon>Treponema</taxon>
    </lineage>
</organism>
<dbReference type="CDD" id="cd04590">
    <property type="entry name" value="CBS_pair_CorC_HlyC_assoc"/>
    <property type="match status" value="1"/>
</dbReference>
<dbReference type="InterPro" id="IPR044751">
    <property type="entry name" value="Ion_transp-like_CBS"/>
</dbReference>
<dbReference type="Proteomes" id="UP000014541">
    <property type="component" value="Unassembled WGS sequence"/>
</dbReference>
<sequence length="424" mass="47143">MNVLVSVIVLIVLIAFSAVFSSSETALLSVSNIQLRQMLKKKEPKAQRIAYLKKNMPEVLTAILIGNNFVNSLSSSLAAALAVSLLGGKGNAAAAACMTFIIIVFGEVLPKTIAASNGVRTAARFADFLTVVRRALSPLVWIFLKIVQALTSLLNKNRHPESGRLTEGELKTLFDVGGQEGTLQSGEKELLHRIFEFTDLRLRDIARPRTLVKTVRADASYKEVVQAVSESGYSRLPVCASSFDEIEGLIHFKDILFYAGSKKDFSLGDIMHRVLFVPETQTALSLLHTFKTEKRNFAVVVDEHGSNFGIVTMDDILKAVFGRIIDEYNGSDKAPEDRIAVISSSEFIVPGDMLLSDVNNIFGLQLASEEYDTIAGWLLEQFGYLPETSEHVLRFGLLFTVEEQRRRRIQRIRIQYAREIPKEK</sequence>
<dbReference type="PATRIC" id="fig|1125699.3.peg.47"/>
<keyword evidence="2 8" id="KW-0812">Transmembrane</keyword>
<feature type="domain" description="CNNM transmembrane" evidence="10">
    <location>
        <begin position="1"/>
        <end position="187"/>
    </location>
</feature>
<dbReference type="AlphaFoldDB" id="S3K4Z4"/>
<dbReference type="PANTHER" id="PTHR22777">
    <property type="entry name" value="HEMOLYSIN-RELATED"/>
    <property type="match status" value="1"/>
</dbReference>
<evidence type="ECO:0000256" key="7">
    <source>
        <dbReference type="PROSITE-ProRule" id="PRU00703"/>
    </source>
</evidence>
<dbReference type="InterPro" id="IPR005170">
    <property type="entry name" value="Transptr-assoc_dom"/>
</dbReference>
<dbReference type="InterPro" id="IPR002550">
    <property type="entry name" value="CNNM"/>
</dbReference>
<evidence type="ECO:0000256" key="5">
    <source>
        <dbReference type="ARBA" id="ARBA00023122"/>
    </source>
</evidence>
<dbReference type="SUPFAM" id="SSF54631">
    <property type="entry name" value="CBS-domain pair"/>
    <property type="match status" value="1"/>
</dbReference>
<dbReference type="PROSITE" id="PS51371">
    <property type="entry name" value="CBS"/>
    <property type="match status" value="2"/>
</dbReference>
<dbReference type="InterPro" id="IPR000644">
    <property type="entry name" value="CBS_dom"/>
</dbReference>
<protein>
    <recommendedName>
        <fullName evidence="13">HlyC/CorC family transporter</fullName>
    </recommendedName>
</protein>
<evidence type="ECO:0000313" key="11">
    <source>
        <dbReference type="EMBL" id="EPF32061.1"/>
    </source>
</evidence>
<gene>
    <name evidence="11" type="ORF">HMPREF9194_00049</name>
</gene>
<feature type="domain" description="CBS" evidence="9">
    <location>
        <begin position="208"/>
        <end position="265"/>
    </location>
</feature>
<dbReference type="HOGENOM" id="CLU_015237_4_1_12"/>
<evidence type="ECO:0000256" key="4">
    <source>
        <dbReference type="ARBA" id="ARBA00022989"/>
    </source>
</evidence>
<evidence type="ECO:0000256" key="1">
    <source>
        <dbReference type="ARBA" id="ARBA00004141"/>
    </source>
</evidence>
<dbReference type="eggNOG" id="COG1253">
    <property type="taxonomic scope" value="Bacteria"/>
</dbReference>
<dbReference type="Gene3D" id="3.10.580.10">
    <property type="entry name" value="CBS-domain"/>
    <property type="match status" value="1"/>
</dbReference>
<dbReference type="Pfam" id="PF03471">
    <property type="entry name" value="CorC_HlyC"/>
    <property type="match status" value="1"/>
</dbReference>
<dbReference type="InterPro" id="IPR046342">
    <property type="entry name" value="CBS_dom_sf"/>
</dbReference>
<feature type="domain" description="CBS" evidence="9">
    <location>
        <begin position="270"/>
        <end position="327"/>
    </location>
</feature>
<keyword evidence="3" id="KW-0677">Repeat</keyword>